<keyword evidence="2" id="KW-0732">Signal</keyword>
<accession>A0ABR0TUC8</accession>
<organism evidence="3 4">
    <name type="scientific">Aureobasidium pullulans</name>
    <name type="common">Black yeast</name>
    <name type="synonym">Pullularia pullulans</name>
    <dbReference type="NCBI Taxonomy" id="5580"/>
    <lineage>
        <taxon>Eukaryota</taxon>
        <taxon>Fungi</taxon>
        <taxon>Dikarya</taxon>
        <taxon>Ascomycota</taxon>
        <taxon>Pezizomycotina</taxon>
        <taxon>Dothideomycetes</taxon>
        <taxon>Dothideomycetidae</taxon>
        <taxon>Dothideales</taxon>
        <taxon>Saccotheciaceae</taxon>
        <taxon>Aureobasidium</taxon>
    </lineage>
</organism>
<evidence type="ECO:0000313" key="4">
    <source>
        <dbReference type="Proteomes" id="UP001341245"/>
    </source>
</evidence>
<evidence type="ECO:0000256" key="1">
    <source>
        <dbReference type="SAM" id="MobiDB-lite"/>
    </source>
</evidence>
<feature type="region of interest" description="Disordered" evidence="1">
    <location>
        <begin position="377"/>
        <end position="402"/>
    </location>
</feature>
<feature type="region of interest" description="Disordered" evidence="1">
    <location>
        <begin position="108"/>
        <end position="132"/>
    </location>
</feature>
<dbReference type="EMBL" id="JASGXD010000002">
    <property type="protein sequence ID" value="KAK6007445.1"/>
    <property type="molecule type" value="Genomic_DNA"/>
</dbReference>
<feature type="chain" id="PRO_5046419733" evidence="2">
    <location>
        <begin position="23"/>
        <end position="402"/>
    </location>
</feature>
<comment type="caution">
    <text evidence="3">The sequence shown here is derived from an EMBL/GenBank/DDBJ whole genome shotgun (WGS) entry which is preliminary data.</text>
</comment>
<feature type="compositionally biased region" description="Acidic residues" evidence="1">
    <location>
        <begin position="325"/>
        <end position="336"/>
    </location>
</feature>
<reference evidence="3 4" key="1">
    <citation type="submission" date="2023-11" db="EMBL/GenBank/DDBJ databases">
        <title>Draft genome sequence and annotation of the polyextremotolerant black yeast-like fungus Aureobasidium pullulans NRRL 62042.</title>
        <authorList>
            <person name="Dielentheis-Frenken M.R.E."/>
            <person name="Wibberg D."/>
            <person name="Blank L.M."/>
            <person name="Tiso T."/>
        </authorList>
    </citation>
    <scope>NUCLEOTIDE SEQUENCE [LARGE SCALE GENOMIC DNA]</scope>
    <source>
        <strain evidence="3 4">NRRL 62042</strain>
    </source>
</reference>
<gene>
    <name evidence="3" type="ORF">QM012_004259</name>
</gene>
<evidence type="ECO:0000256" key="2">
    <source>
        <dbReference type="SAM" id="SignalP"/>
    </source>
</evidence>
<feature type="signal peptide" evidence="2">
    <location>
        <begin position="1"/>
        <end position="22"/>
    </location>
</feature>
<proteinExistence type="predicted"/>
<feature type="region of interest" description="Disordered" evidence="1">
    <location>
        <begin position="319"/>
        <end position="344"/>
    </location>
</feature>
<sequence length="402" mass="45770">MMFFRRNLLLCLVALFTSIVAALPITPSLSTLHDLASSQTPAGTATLVSRQEDNPQRALFCHYNPLDCQKQFPQYCTDMTKPSPDWCDVIPTGVAQLDAEFINLPTDDHSLVSRQESPEDIEKEKQDAEKKQKEIEKKQREFCYKNPGYCESICEGDDGFCDDITCRNDPARCRKLFSERRCTAWEKGNPWWCNPDNAPPALTEITNLVEREATDHNEARDLYCRYNPSYCRKVFASRCVGNKEDIPSWCDAEATPSDLAEEKTYVDVEPLRDLYCKYNPSYCRKVFASHCIGNKEYIPSWCNAEATLLAPEDEITNVAKRSPQDDPEKEDPEEQEEPHPIERSWCKKHPNHPYCYSQFCRDHPGYCKVVVDGSAAIPPPPPPAADGDNGDNAKSLYKRGSW</sequence>
<evidence type="ECO:0000313" key="3">
    <source>
        <dbReference type="EMBL" id="KAK6007445.1"/>
    </source>
</evidence>
<keyword evidence="4" id="KW-1185">Reference proteome</keyword>
<protein>
    <submittedName>
        <fullName evidence="3">Uncharacterized protein</fullName>
    </submittedName>
</protein>
<dbReference type="Proteomes" id="UP001341245">
    <property type="component" value="Unassembled WGS sequence"/>
</dbReference>
<name>A0ABR0TUC8_AURPU</name>